<dbReference type="InterPro" id="IPR038584">
    <property type="entry name" value="Ribosomal_bL33_sf"/>
</dbReference>
<name>A0A2V3J2Y3_9FLOR</name>
<dbReference type="Pfam" id="PF00471">
    <property type="entry name" value="Ribosomal_L33"/>
    <property type="match status" value="1"/>
</dbReference>
<comment type="caution">
    <text evidence="4">The sequence shown here is derived from an EMBL/GenBank/DDBJ whole genome shotgun (WGS) entry which is preliminary data.</text>
</comment>
<dbReference type="EMBL" id="NBIV01000011">
    <property type="protein sequence ID" value="PXF48768.1"/>
    <property type="molecule type" value="Genomic_DNA"/>
</dbReference>
<sequence length="148" mass="17148">MSLKNYRKDDEPEARLEERLEGGTSHLPAEPNFLRGFLHLQLISGEALPAASDVDRRRLSRLLILNFRFSFRETVRKTSTEVLLSVGFSKPNMAKGKTVLIRLMSHAGTGYFYVKRKNPKTMLHKLELMKYDPIVNKHVLFSEQKFKK</sequence>
<dbReference type="GO" id="GO:0003735">
    <property type="term" value="F:structural constituent of ribosome"/>
    <property type="evidence" value="ECO:0007669"/>
    <property type="project" value="InterPro"/>
</dbReference>
<dbReference type="AlphaFoldDB" id="A0A2V3J2Y3"/>
<keyword evidence="2 4" id="KW-0689">Ribosomal protein</keyword>
<proteinExistence type="inferred from homology"/>
<dbReference type="Gene3D" id="2.20.28.120">
    <property type="entry name" value="Ribosomal protein L33"/>
    <property type="match status" value="1"/>
</dbReference>
<dbReference type="InterPro" id="IPR001705">
    <property type="entry name" value="Ribosomal_bL33"/>
</dbReference>
<evidence type="ECO:0000313" key="5">
    <source>
        <dbReference type="Proteomes" id="UP000247409"/>
    </source>
</evidence>
<gene>
    <name evidence="4" type="ORF">BWQ96_01324</name>
</gene>
<dbReference type="PANTHER" id="PTHR15238">
    <property type="entry name" value="54S RIBOSOMAL PROTEIN L39, MITOCHONDRIAL"/>
    <property type="match status" value="1"/>
</dbReference>
<reference evidence="4 5" key="1">
    <citation type="journal article" date="2018" name="Mol. Biol. Evol.">
        <title>Analysis of the draft genome of the red seaweed Gracilariopsis chorda provides insights into genome size evolution in Rhodophyta.</title>
        <authorList>
            <person name="Lee J."/>
            <person name="Yang E.C."/>
            <person name="Graf L."/>
            <person name="Yang J.H."/>
            <person name="Qiu H."/>
            <person name="Zel Zion U."/>
            <person name="Chan C.X."/>
            <person name="Stephens T.G."/>
            <person name="Weber A.P.M."/>
            <person name="Boo G.H."/>
            <person name="Boo S.M."/>
            <person name="Kim K.M."/>
            <person name="Shin Y."/>
            <person name="Jung M."/>
            <person name="Lee S.J."/>
            <person name="Yim H.S."/>
            <person name="Lee J.H."/>
            <person name="Bhattacharya D."/>
            <person name="Yoon H.S."/>
        </authorList>
    </citation>
    <scope>NUCLEOTIDE SEQUENCE [LARGE SCALE GENOMIC DNA]</scope>
    <source>
        <strain evidence="4 5">SKKU-2015</strain>
        <tissue evidence="4">Whole body</tissue>
    </source>
</reference>
<dbReference type="NCBIfam" id="TIGR01023">
    <property type="entry name" value="rpmG_bact"/>
    <property type="match status" value="1"/>
</dbReference>
<comment type="similarity">
    <text evidence="1">Belongs to the bacterial ribosomal protein bL33 family.</text>
</comment>
<organism evidence="4 5">
    <name type="scientific">Gracilariopsis chorda</name>
    <dbReference type="NCBI Taxonomy" id="448386"/>
    <lineage>
        <taxon>Eukaryota</taxon>
        <taxon>Rhodophyta</taxon>
        <taxon>Florideophyceae</taxon>
        <taxon>Rhodymeniophycidae</taxon>
        <taxon>Gracilariales</taxon>
        <taxon>Gracilariaceae</taxon>
        <taxon>Gracilariopsis</taxon>
    </lineage>
</organism>
<dbReference type="NCBIfam" id="NF001860">
    <property type="entry name" value="PRK00595.1"/>
    <property type="match status" value="1"/>
</dbReference>
<evidence type="ECO:0000256" key="3">
    <source>
        <dbReference type="ARBA" id="ARBA00023274"/>
    </source>
</evidence>
<evidence type="ECO:0000256" key="2">
    <source>
        <dbReference type="ARBA" id="ARBA00022980"/>
    </source>
</evidence>
<dbReference type="HAMAP" id="MF_00294">
    <property type="entry name" value="Ribosomal_bL33"/>
    <property type="match status" value="1"/>
</dbReference>
<dbReference type="PANTHER" id="PTHR15238:SF1">
    <property type="entry name" value="LARGE RIBOSOMAL SUBUNIT PROTEIN BL33M"/>
    <property type="match status" value="1"/>
</dbReference>
<protein>
    <submittedName>
        <fullName evidence="4">50S ribosomal protein L33</fullName>
    </submittedName>
</protein>
<dbReference type="STRING" id="448386.A0A2V3J2Y3"/>
<dbReference type="GO" id="GO:0005737">
    <property type="term" value="C:cytoplasm"/>
    <property type="evidence" value="ECO:0007669"/>
    <property type="project" value="UniProtKB-ARBA"/>
</dbReference>
<dbReference type="OrthoDB" id="275534at2759"/>
<keyword evidence="5" id="KW-1185">Reference proteome</keyword>
<dbReference type="Proteomes" id="UP000247409">
    <property type="component" value="Unassembled WGS sequence"/>
</dbReference>
<accession>A0A2V3J2Y3</accession>
<dbReference type="GO" id="GO:0006412">
    <property type="term" value="P:translation"/>
    <property type="evidence" value="ECO:0007669"/>
    <property type="project" value="InterPro"/>
</dbReference>
<dbReference type="SUPFAM" id="SSF57829">
    <property type="entry name" value="Zn-binding ribosomal proteins"/>
    <property type="match status" value="1"/>
</dbReference>
<dbReference type="GO" id="GO:0015934">
    <property type="term" value="C:large ribosomal subunit"/>
    <property type="evidence" value="ECO:0007669"/>
    <property type="project" value="TreeGrafter"/>
</dbReference>
<dbReference type="InterPro" id="IPR011332">
    <property type="entry name" value="Ribosomal_zn-bd"/>
</dbReference>
<keyword evidence="3" id="KW-0687">Ribonucleoprotein</keyword>
<evidence type="ECO:0000313" key="4">
    <source>
        <dbReference type="EMBL" id="PXF48768.1"/>
    </source>
</evidence>
<evidence type="ECO:0000256" key="1">
    <source>
        <dbReference type="ARBA" id="ARBA00007596"/>
    </source>
</evidence>